<dbReference type="EMBL" id="KK207947">
    <property type="protein sequence ID" value="EZF47310.1"/>
    <property type="molecule type" value="Genomic_DNA"/>
</dbReference>
<evidence type="ECO:0000313" key="1">
    <source>
        <dbReference type="EMBL" id="EZF47310.1"/>
    </source>
</evidence>
<proteinExistence type="predicted"/>
<protein>
    <submittedName>
        <fullName evidence="1">Uncharacterized protein</fullName>
    </submittedName>
</protein>
<reference evidence="1" key="1">
    <citation type="submission" date="2014-02" db="EMBL/GenBank/DDBJ databases">
        <title>The Genome Sequence of Trichophyton rubrum (morphotype fischeri) CBS 288.86.</title>
        <authorList>
            <consortium name="The Broad Institute Genomics Platform"/>
            <person name="Cuomo C.A."/>
            <person name="White T.C."/>
            <person name="Graser Y."/>
            <person name="Martinez-Rossi N."/>
            <person name="Heitman J."/>
            <person name="Young S.K."/>
            <person name="Zeng Q."/>
            <person name="Gargeya S."/>
            <person name="Abouelleil A."/>
            <person name="Alvarado L."/>
            <person name="Chapman S.B."/>
            <person name="Gainer-Dewar J."/>
            <person name="Goldberg J."/>
            <person name="Griggs A."/>
            <person name="Gujja S."/>
            <person name="Hansen M."/>
            <person name="Howarth C."/>
            <person name="Imamovic A."/>
            <person name="Larimer J."/>
            <person name="Martinez D."/>
            <person name="Murphy C."/>
            <person name="Pearson M.D."/>
            <person name="Persinoti G."/>
            <person name="Poon T."/>
            <person name="Priest M."/>
            <person name="Roberts A.D."/>
            <person name="Saif S."/>
            <person name="Shea T.D."/>
            <person name="Sykes S.N."/>
            <person name="Wortman J."/>
            <person name="Nusbaum C."/>
            <person name="Birren B."/>
        </authorList>
    </citation>
    <scope>NUCLEOTIDE SEQUENCE [LARGE SCALE GENOMIC DNA]</scope>
    <source>
        <strain evidence="1">CBS 288.86</strain>
    </source>
</reference>
<accession>A0A022VMK0</accession>
<gene>
    <name evidence="1" type="ORF">H103_08881</name>
</gene>
<dbReference type="Proteomes" id="UP000023758">
    <property type="component" value="Unassembled WGS sequence"/>
</dbReference>
<dbReference type="AlphaFoldDB" id="A0A022VMK0"/>
<sequence>MCGLFNSALAGGRLPSIRQPAGEKLATKARMEEKLNVRKHKRYAKYEVLLLCGIRCFLVEIPANNIWNIWRQTRHQPSDSFALSAVADAYDGCSVSSPLCLSRSKPSQRVARHFGPWALDDPSFHFLSIQVCAHEQHMYPFVASPSWGDSRRVGRLAAWLITVEGQLESIAATFKDFKRRHDASGR</sequence>
<name>A0A022VMK0_TRIRU</name>
<organism evidence="1">
    <name type="scientific">Trichophyton rubrum CBS 288.86</name>
    <dbReference type="NCBI Taxonomy" id="1215330"/>
    <lineage>
        <taxon>Eukaryota</taxon>
        <taxon>Fungi</taxon>
        <taxon>Dikarya</taxon>
        <taxon>Ascomycota</taxon>
        <taxon>Pezizomycotina</taxon>
        <taxon>Eurotiomycetes</taxon>
        <taxon>Eurotiomycetidae</taxon>
        <taxon>Onygenales</taxon>
        <taxon>Arthrodermataceae</taxon>
        <taxon>Trichophyton</taxon>
    </lineage>
</organism>
<dbReference type="HOGENOM" id="CLU_1455389_0_0_1"/>